<dbReference type="GO" id="GO:0055085">
    <property type="term" value="P:transmembrane transport"/>
    <property type="evidence" value="ECO:0007669"/>
    <property type="project" value="UniProtKB-ARBA"/>
</dbReference>
<dbReference type="CDD" id="cd03257">
    <property type="entry name" value="ABC_NikE_OppD_transporters"/>
    <property type="match status" value="1"/>
</dbReference>
<dbReference type="GO" id="GO:0016887">
    <property type="term" value="F:ATP hydrolysis activity"/>
    <property type="evidence" value="ECO:0007669"/>
    <property type="project" value="InterPro"/>
</dbReference>
<dbReference type="Pfam" id="PF00005">
    <property type="entry name" value="ABC_tran"/>
    <property type="match status" value="1"/>
</dbReference>
<evidence type="ECO:0000259" key="5">
    <source>
        <dbReference type="PROSITE" id="PS50893"/>
    </source>
</evidence>
<comment type="similarity">
    <text evidence="1">Belongs to the ABC transporter superfamily.</text>
</comment>
<dbReference type="GO" id="GO:0005524">
    <property type="term" value="F:ATP binding"/>
    <property type="evidence" value="ECO:0007669"/>
    <property type="project" value="UniProtKB-KW"/>
</dbReference>
<organism evidence="6 7">
    <name type="scientific">Alkalibaculum bacchi</name>
    <dbReference type="NCBI Taxonomy" id="645887"/>
    <lineage>
        <taxon>Bacteria</taxon>
        <taxon>Bacillati</taxon>
        <taxon>Bacillota</taxon>
        <taxon>Clostridia</taxon>
        <taxon>Eubacteriales</taxon>
        <taxon>Eubacteriaceae</taxon>
        <taxon>Alkalibaculum</taxon>
    </lineage>
</organism>
<dbReference type="Gene3D" id="3.40.50.300">
    <property type="entry name" value="P-loop containing nucleotide triphosphate hydrolases"/>
    <property type="match status" value="1"/>
</dbReference>
<keyword evidence="3" id="KW-0547">Nucleotide-binding</keyword>
<dbReference type="InterPro" id="IPR027417">
    <property type="entry name" value="P-loop_NTPase"/>
</dbReference>
<name>A0A366I7H0_9FIRM</name>
<comment type="caution">
    <text evidence="6">The sequence shown here is derived from an EMBL/GenBank/DDBJ whole genome shotgun (WGS) entry which is preliminary data.</text>
</comment>
<keyword evidence="2" id="KW-0813">Transport</keyword>
<keyword evidence="4 6" id="KW-0067">ATP-binding</keyword>
<proteinExistence type="inferred from homology"/>
<keyword evidence="7" id="KW-1185">Reference proteome</keyword>
<feature type="domain" description="ABC transporter" evidence="5">
    <location>
        <begin position="5"/>
        <end position="247"/>
    </location>
</feature>
<dbReference type="InterPro" id="IPR003593">
    <property type="entry name" value="AAA+_ATPase"/>
</dbReference>
<dbReference type="PANTHER" id="PTHR43776">
    <property type="entry name" value="TRANSPORT ATP-BINDING PROTEIN"/>
    <property type="match status" value="1"/>
</dbReference>
<dbReference type="AlphaFoldDB" id="A0A366I7H0"/>
<protein>
    <submittedName>
        <fullName evidence="6">Peptide/nickel transport system ATP-binding protein</fullName>
    </submittedName>
</protein>
<evidence type="ECO:0000313" key="7">
    <source>
        <dbReference type="Proteomes" id="UP000253490"/>
    </source>
</evidence>
<dbReference type="SUPFAM" id="SSF52540">
    <property type="entry name" value="P-loop containing nucleoside triphosphate hydrolases"/>
    <property type="match status" value="1"/>
</dbReference>
<dbReference type="PANTHER" id="PTHR43776:SF7">
    <property type="entry name" value="D,D-DIPEPTIDE TRANSPORT ATP-BINDING PROTEIN DDPF-RELATED"/>
    <property type="match status" value="1"/>
</dbReference>
<dbReference type="SMART" id="SM00382">
    <property type="entry name" value="AAA"/>
    <property type="match status" value="1"/>
</dbReference>
<evidence type="ECO:0000256" key="4">
    <source>
        <dbReference type="ARBA" id="ARBA00022840"/>
    </source>
</evidence>
<evidence type="ECO:0000256" key="1">
    <source>
        <dbReference type="ARBA" id="ARBA00005417"/>
    </source>
</evidence>
<dbReference type="Proteomes" id="UP000253490">
    <property type="component" value="Unassembled WGS sequence"/>
</dbReference>
<sequence>MNTILELKDISKTFTKKNTLHKALDDVSFTMKEGECLGIVGESGSGKSTVAKIITCLERPDNGSIYFKGKDITGLTRKERKKLYKNMQLIFQMPVDSFNPRIKLGSSIIEGMLNQGISKSDAKLRMYGFLDLVGIPREYALKYPHEVSGGECQRAAIARAIMTSPDLLICDEVTSALDVTVQKQIIELLDKLKKEQSMSYLFISHDIALVQQFCDRVLVMYQGQIVEEGTVDQVIMNPKEEYTKKLIDAVLL</sequence>
<dbReference type="RefSeq" id="WP_113920874.1">
    <property type="nucleotide sequence ID" value="NZ_CALNCS010000171.1"/>
</dbReference>
<accession>A0A366I7H0</accession>
<dbReference type="PROSITE" id="PS50893">
    <property type="entry name" value="ABC_TRANSPORTER_2"/>
    <property type="match status" value="1"/>
</dbReference>
<dbReference type="PROSITE" id="PS00211">
    <property type="entry name" value="ABC_TRANSPORTER_1"/>
    <property type="match status" value="1"/>
</dbReference>
<gene>
    <name evidence="6" type="ORF">DES36_110106</name>
</gene>
<dbReference type="InterPro" id="IPR017871">
    <property type="entry name" value="ABC_transporter-like_CS"/>
</dbReference>
<dbReference type="EMBL" id="QNRX01000010">
    <property type="protein sequence ID" value="RBP63363.1"/>
    <property type="molecule type" value="Genomic_DNA"/>
</dbReference>
<evidence type="ECO:0000256" key="2">
    <source>
        <dbReference type="ARBA" id="ARBA00022448"/>
    </source>
</evidence>
<dbReference type="InterPro" id="IPR050319">
    <property type="entry name" value="ABC_transp_ATP-bind"/>
</dbReference>
<evidence type="ECO:0000256" key="3">
    <source>
        <dbReference type="ARBA" id="ARBA00022741"/>
    </source>
</evidence>
<reference evidence="6 7" key="1">
    <citation type="submission" date="2018-06" db="EMBL/GenBank/DDBJ databases">
        <title>Genomic Encyclopedia of Type Strains, Phase IV (KMG-IV): sequencing the most valuable type-strain genomes for metagenomic binning, comparative biology and taxonomic classification.</title>
        <authorList>
            <person name="Goeker M."/>
        </authorList>
    </citation>
    <scope>NUCLEOTIDE SEQUENCE [LARGE SCALE GENOMIC DNA]</scope>
    <source>
        <strain evidence="6 7">DSM 22112</strain>
    </source>
</reference>
<dbReference type="OrthoDB" id="9809450at2"/>
<dbReference type="InterPro" id="IPR003439">
    <property type="entry name" value="ABC_transporter-like_ATP-bd"/>
</dbReference>
<evidence type="ECO:0000313" key="6">
    <source>
        <dbReference type="EMBL" id="RBP63363.1"/>
    </source>
</evidence>